<gene>
    <name evidence="2" type="ORF">FLT43_21930</name>
    <name evidence="1" type="ORF">M5W83_02830</name>
</gene>
<dbReference type="GeneID" id="76998621"/>
<reference evidence="1 4" key="2">
    <citation type="submission" date="2022-05" db="EMBL/GenBank/DDBJ databases">
        <title>Genome Sequencing of Bee-Associated Microbes.</title>
        <authorList>
            <person name="Dunlap C."/>
        </authorList>
    </citation>
    <scope>NUCLEOTIDE SEQUENCE [LARGE SCALE GENOMIC DNA]</scope>
    <source>
        <strain evidence="1 4">NRRL B-14613</strain>
    </source>
</reference>
<sequence>MSKPEMNVALVCGPDSDMDTQAIRAAFEYFGARVFTYWIGRPSDFNAVLSGEDLYPGMDLIILNFHGDEGQFCMPELGEDVYEEDEPRGDYGPEEIRRYAKLDHHIVISNGCSLGEPALAQAFLDAGCKMYIGPDDYPEGTSALMFVLRLGYEMIQNKKSVREAAEAARAMDEENLSMYRLYTA</sequence>
<dbReference type="EMBL" id="JAMDMM010000009">
    <property type="protein sequence ID" value="MCY9606095.1"/>
    <property type="molecule type" value="Genomic_DNA"/>
</dbReference>
<accession>A0AAP9E0E5</accession>
<evidence type="ECO:0000313" key="3">
    <source>
        <dbReference type="Proteomes" id="UP000315377"/>
    </source>
</evidence>
<organism evidence="2 3">
    <name type="scientific">Paenibacillus thiaminolyticus</name>
    <name type="common">Bacillus thiaminolyticus</name>
    <dbReference type="NCBI Taxonomy" id="49283"/>
    <lineage>
        <taxon>Bacteria</taxon>
        <taxon>Bacillati</taxon>
        <taxon>Bacillota</taxon>
        <taxon>Bacilli</taxon>
        <taxon>Bacillales</taxon>
        <taxon>Paenibacillaceae</taxon>
        <taxon>Paenibacillus</taxon>
    </lineage>
</organism>
<dbReference type="Proteomes" id="UP001209276">
    <property type="component" value="Unassembled WGS sequence"/>
</dbReference>
<dbReference type="Proteomes" id="UP000315377">
    <property type="component" value="Chromosome"/>
</dbReference>
<evidence type="ECO:0000313" key="4">
    <source>
        <dbReference type="Proteomes" id="UP001209276"/>
    </source>
</evidence>
<dbReference type="AlphaFoldDB" id="A0AAP9E0E5"/>
<dbReference type="EMBL" id="CP041405">
    <property type="protein sequence ID" value="QDM45841.1"/>
    <property type="molecule type" value="Genomic_DNA"/>
</dbReference>
<reference evidence="2 3" key="1">
    <citation type="submission" date="2019-07" db="EMBL/GenBank/DDBJ databases">
        <title>Paenibacillus thiaminolyticus NRRL B-4156.</title>
        <authorList>
            <person name="Hehnly C."/>
            <person name="Zhang L."/>
        </authorList>
    </citation>
    <scope>NUCLEOTIDE SEQUENCE [LARGE SCALE GENOMIC DNA]</scope>
    <source>
        <strain evidence="2 3">NRRL B-4156</strain>
    </source>
</reference>
<keyword evidence="4" id="KW-1185">Reference proteome</keyword>
<dbReference type="RefSeq" id="WP_087443218.1">
    <property type="nucleotide sequence ID" value="NZ_CABMNB010000030.1"/>
</dbReference>
<proteinExistence type="predicted"/>
<evidence type="ECO:0000313" key="1">
    <source>
        <dbReference type="EMBL" id="MCY9606095.1"/>
    </source>
</evidence>
<name>A0AAP9E0E5_PANTH</name>
<protein>
    <submittedName>
        <fullName evidence="2">Delta-aminolevulinic acid dehydratase</fullName>
    </submittedName>
</protein>
<evidence type="ECO:0000313" key="2">
    <source>
        <dbReference type="EMBL" id="QDM45841.1"/>
    </source>
</evidence>